<feature type="region of interest" description="Disordered" evidence="1">
    <location>
        <begin position="44"/>
        <end position="156"/>
    </location>
</feature>
<evidence type="ECO:0000259" key="3">
    <source>
        <dbReference type="Pfam" id="PF07423"/>
    </source>
</evidence>
<comment type="caution">
    <text evidence="4">The sequence shown here is derived from an EMBL/GenBank/DDBJ whole genome shotgun (WGS) entry which is preliminary data.</text>
</comment>
<feature type="compositionally biased region" description="Acidic residues" evidence="1">
    <location>
        <begin position="63"/>
        <end position="82"/>
    </location>
</feature>
<accession>A0ABV8X543</accession>
<dbReference type="RefSeq" id="WP_378155557.1">
    <property type="nucleotide sequence ID" value="NZ_JBHSEC010000019.1"/>
</dbReference>
<feature type="compositionally biased region" description="Polar residues" evidence="1">
    <location>
        <begin position="132"/>
        <end position="149"/>
    </location>
</feature>
<evidence type="ECO:0000313" key="5">
    <source>
        <dbReference type="Proteomes" id="UP001595817"/>
    </source>
</evidence>
<keyword evidence="2" id="KW-0472">Membrane</keyword>
<evidence type="ECO:0000256" key="2">
    <source>
        <dbReference type="SAM" id="Phobius"/>
    </source>
</evidence>
<dbReference type="Proteomes" id="UP001595817">
    <property type="component" value="Unassembled WGS sequence"/>
</dbReference>
<keyword evidence="5" id="KW-1185">Reference proteome</keyword>
<keyword evidence="2" id="KW-0812">Transmembrane</keyword>
<dbReference type="Pfam" id="PF07423">
    <property type="entry name" value="DUF1510"/>
    <property type="match status" value="1"/>
</dbReference>
<keyword evidence="2" id="KW-1133">Transmembrane helix</keyword>
<feature type="domain" description="DUF1510" evidence="3">
    <location>
        <begin position="134"/>
        <end position="225"/>
    </location>
</feature>
<gene>
    <name evidence="4" type="ORF">ACFOZY_11515</name>
</gene>
<name>A0ABV8X543_9LACT</name>
<feature type="compositionally biased region" description="Acidic residues" evidence="1">
    <location>
        <begin position="91"/>
        <end position="107"/>
    </location>
</feature>
<feature type="transmembrane region" description="Helical" evidence="2">
    <location>
        <begin position="20"/>
        <end position="41"/>
    </location>
</feature>
<protein>
    <submittedName>
        <fullName evidence="4">DUF1510 family protein</fullName>
    </submittedName>
</protein>
<reference evidence="5" key="1">
    <citation type="journal article" date="2019" name="Int. J. Syst. Evol. Microbiol.">
        <title>The Global Catalogue of Microorganisms (GCM) 10K type strain sequencing project: providing services to taxonomists for standard genome sequencing and annotation.</title>
        <authorList>
            <consortium name="The Broad Institute Genomics Platform"/>
            <consortium name="The Broad Institute Genome Sequencing Center for Infectious Disease"/>
            <person name="Wu L."/>
            <person name="Ma J."/>
        </authorList>
    </citation>
    <scope>NUCLEOTIDE SEQUENCE [LARGE SCALE GENOMIC DNA]</scope>
    <source>
        <strain evidence="5">CCUG 59778</strain>
    </source>
</reference>
<proteinExistence type="predicted"/>
<sequence>MSKYTQRSRRSNRGNRTNKILNILIGIVLLLIIVTVAFIFVDGGDEPDDQATVSDTEKVDTGISDETEDPEGNDEQPTEDVSTETSSDGDTSGEEQQDGQDTEEAETSETVTLPDDTQAVEQPSDDPIVEKTISNPSWQPIGTSQSGEHVSSYDRESVDWAEKEQALSYATGLAQDNMIVWFLGNGGSPQKSIGTVSSKDKKEKYRVYLQWVDQEGWKPERVDVLNTLEDVKS</sequence>
<dbReference type="InterPro" id="IPR009988">
    <property type="entry name" value="DUF1510"/>
</dbReference>
<evidence type="ECO:0000256" key="1">
    <source>
        <dbReference type="SAM" id="MobiDB-lite"/>
    </source>
</evidence>
<organism evidence="4 5">
    <name type="scientific">Chungangia koreensis</name>
    <dbReference type="NCBI Taxonomy" id="752657"/>
    <lineage>
        <taxon>Bacteria</taxon>
        <taxon>Bacillati</taxon>
        <taxon>Bacillota</taxon>
        <taxon>Bacilli</taxon>
        <taxon>Lactobacillales</taxon>
        <taxon>Chungangia</taxon>
    </lineage>
</organism>
<dbReference type="EMBL" id="JBHSEC010000019">
    <property type="protein sequence ID" value="MFC4411046.1"/>
    <property type="molecule type" value="Genomic_DNA"/>
</dbReference>
<evidence type="ECO:0000313" key="4">
    <source>
        <dbReference type="EMBL" id="MFC4411046.1"/>
    </source>
</evidence>